<dbReference type="InterPro" id="IPR008967">
    <property type="entry name" value="p53-like_TF_DNA-bd_sf"/>
</dbReference>
<dbReference type="OrthoDB" id="5600360at2759"/>
<feature type="region of interest" description="Disordered" evidence="7">
    <location>
        <begin position="368"/>
        <end position="410"/>
    </location>
</feature>
<dbReference type="GO" id="GO:0005634">
    <property type="term" value="C:nucleus"/>
    <property type="evidence" value="ECO:0007669"/>
    <property type="project" value="UniProtKB-SubCell"/>
</dbReference>
<dbReference type="Proteomes" id="UP000605846">
    <property type="component" value="Unassembled WGS sequence"/>
</dbReference>
<keyword evidence="3" id="KW-0805">Transcription regulation</keyword>
<evidence type="ECO:0000256" key="4">
    <source>
        <dbReference type="ARBA" id="ARBA00023125"/>
    </source>
</evidence>
<dbReference type="InterPro" id="IPR040159">
    <property type="entry name" value="CLS_fam"/>
</dbReference>
<dbReference type="SMART" id="SM01268">
    <property type="entry name" value="BTD"/>
    <property type="match status" value="1"/>
</dbReference>
<comment type="subcellular location">
    <subcellularLocation>
        <location evidence="1">Nucleus</location>
    </subcellularLocation>
</comment>
<feature type="compositionally biased region" description="Polar residues" evidence="7">
    <location>
        <begin position="250"/>
        <end position="259"/>
    </location>
</feature>
<feature type="compositionally biased region" description="Basic and acidic residues" evidence="7">
    <location>
        <begin position="62"/>
        <end position="73"/>
    </location>
</feature>
<evidence type="ECO:0000256" key="1">
    <source>
        <dbReference type="ARBA" id="ARBA00004123"/>
    </source>
</evidence>
<evidence type="ECO:0000259" key="9">
    <source>
        <dbReference type="SMART" id="SM01268"/>
    </source>
</evidence>
<keyword evidence="4" id="KW-0238">DNA-binding</keyword>
<dbReference type="SUPFAM" id="SSF110217">
    <property type="entry name" value="DNA-binding protein LAG-1 (CSL)"/>
    <property type="match status" value="1"/>
</dbReference>
<name>A0A8H7BZC3_9FUNG</name>
<organism evidence="10 11">
    <name type="scientific">Apophysomyces ossiformis</name>
    <dbReference type="NCBI Taxonomy" id="679940"/>
    <lineage>
        <taxon>Eukaryota</taxon>
        <taxon>Fungi</taxon>
        <taxon>Fungi incertae sedis</taxon>
        <taxon>Mucoromycota</taxon>
        <taxon>Mucoromycotina</taxon>
        <taxon>Mucoromycetes</taxon>
        <taxon>Mucorales</taxon>
        <taxon>Mucorineae</taxon>
        <taxon>Mucoraceae</taxon>
        <taxon>Apophysomyces</taxon>
    </lineage>
</organism>
<keyword evidence="5" id="KW-0804">Transcription</keyword>
<evidence type="ECO:0000259" key="8">
    <source>
        <dbReference type="SMART" id="SM01267"/>
    </source>
</evidence>
<dbReference type="InterPro" id="IPR036358">
    <property type="entry name" value="BTD_sf"/>
</dbReference>
<evidence type="ECO:0000313" key="11">
    <source>
        <dbReference type="Proteomes" id="UP000605846"/>
    </source>
</evidence>
<dbReference type="AlphaFoldDB" id="A0A8H7BZC3"/>
<sequence length="1043" mass="114969">MTSRDNDTIFSLSRQSAGEISEPAIVKEESPLNDVCMFGYTSGDAPMNSPQPVCSVSRKRKQFDDGFGGRDDSAGLDSQTSTSWQLPCSVAQEENMFNLPYSESLQLQQLTQWTGMIHSMPAGAGENISVEKGDIKRSGTFDDPVNTMMLNMDQPRLLDQDAAWMLHNRCDFGHMRRHSVAVGDLAYDRNHPHLLHGSSSSDLPTSPLASQNLSSARPYFTNRHMSLHDIRFHRQLQTSDSDRFAEWTRGPSSSRSASLPQAGHQRPRAPPLRLDNLPRSDDTRNFDSLYYQQEEAQASPMTPAFFSPAFIEALENIQLTNGGPESYPFSQQFINPHDMLVSESHKDGLSAYFPVENRDESSNICPKDHQDPSEMAGCVTTSSTSSLNHRQSKVITSSPSPSLSPSYSQSGKGYMGAIHSPYYPQSHPTIMEEEEDKPHANSELCLQSHSKITPMLHSPDQFRSMIQTYLSNPTVITTNELTLMILTNGLVISWFLKLNIYQRFLCPPPTIVLLGAHWWTQASQQNKDADTLCPPTIKVRMVGDVTSARSAIAVPAGPMEWSTMSGLSWNASAASKNNSPTGLTPAIRINEPIVTGRSVSKNLYISDTDEKRKKVEMLVDIQMANGTDLGVFRSSDIRVISKPSKKRQSLKNMDLCIHHGSTISLFNRIRSQTVSTRYLGVSNADGSLVSYGNNRRLDWQTAQAADASSSSSGTCFAARTQSWDPFIIWVVDTLGVDKDSKPKTPNGSAGWPHPPSLALKHTGDSPLPVYYNQPIVLQCLNTGLVSPVMIIRKIDHGTAAMGGMYANDNSVAGGEYGDEMIGDPVSQLHKVAFQIVDDPSTVIRQRRPFPEAGVQMALPKSIKPASYLSCIKDLVGVHRTSGRREVAPVSSLNASLVKQQQQQQQQQFRGATLSTPIPLSWSNRNPTNEYDVATASAQDNDRVVRKRRVSCDSQVKAGPILNDSLPEVVPINTINTARRRVSSMSDATLMDRDCDPYMLPSRALHQRRASVSANPSSMVQTVWYEDVADSAVWTIVGTGMVGR</sequence>
<gene>
    <name evidence="10" type="ORF">EC973_005236</name>
</gene>
<dbReference type="InterPro" id="IPR015351">
    <property type="entry name" value="RBP-J/Cbf11/Cbf12_DNA-bd"/>
</dbReference>
<dbReference type="Pfam" id="PF09270">
    <property type="entry name" value="BTD"/>
    <property type="match status" value="1"/>
</dbReference>
<evidence type="ECO:0000256" key="6">
    <source>
        <dbReference type="ARBA" id="ARBA00023242"/>
    </source>
</evidence>
<feature type="domain" description="Beta-trefoil DNA-binding" evidence="9">
    <location>
        <begin position="655"/>
        <end position="913"/>
    </location>
</feature>
<evidence type="ECO:0000256" key="5">
    <source>
        <dbReference type="ARBA" id="ARBA00023163"/>
    </source>
</evidence>
<keyword evidence="11" id="KW-1185">Reference proteome</keyword>
<feature type="region of interest" description="Disordered" evidence="7">
    <location>
        <begin position="242"/>
        <end position="284"/>
    </location>
</feature>
<comment type="caution">
    <text evidence="10">The sequence shown here is derived from an EMBL/GenBank/DDBJ whole genome shotgun (WGS) entry which is preliminary data.</text>
</comment>
<reference evidence="10" key="1">
    <citation type="submission" date="2020-01" db="EMBL/GenBank/DDBJ databases">
        <title>Genome Sequencing of Three Apophysomyces-Like Fungal Strains Confirms a Novel Fungal Genus in the Mucoromycota with divergent Burkholderia-like Endosymbiotic Bacteria.</title>
        <authorList>
            <person name="Stajich J.E."/>
            <person name="Macias A.M."/>
            <person name="Carter-House D."/>
            <person name="Lovett B."/>
            <person name="Kasson L.R."/>
            <person name="Berry K."/>
            <person name="Grigoriev I."/>
            <person name="Chang Y."/>
            <person name="Spatafora J."/>
            <person name="Kasson M.T."/>
        </authorList>
    </citation>
    <scope>NUCLEOTIDE SEQUENCE</scope>
    <source>
        <strain evidence="10">NRRL A-21654</strain>
    </source>
</reference>
<dbReference type="InterPro" id="IPR015350">
    <property type="entry name" value="Beta-trefoil_DNA-bd_dom"/>
</dbReference>
<comment type="similarity">
    <text evidence="2">Belongs to the Su(H) family.</text>
</comment>
<proteinExistence type="inferred from homology"/>
<dbReference type="PANTHER" id="PTHR10665">
    <property type="entry name" value="RECOMBINING BINDING PROTEIN SUPPRESSOR OF HAIRLESS"/>
    <property type="match status" value="1"/>
</dbReference>
<dbReference type="Pfam" id="PF09271">
    <property type="entry name" value="LAG1-DNAbind"/>
    <property type="match status" value="1"/>
</dbReference>
<evidence type="ECO:0000256" key="7">
    <source>
        <dbReference type="SAM" id="MobiDB-lite"/>
    </source>
</evidence>
<dbReference type="SUPFAM" id="SSF49417">
    <property type="entry name" value="p53-like transcription factors"/>
    <property type="match status" value="1"/>
</dbReference>
<evidence type="ECO:0000313" key="10">
    <source>
        <dbReference type="EMBL" id="KAF7732340.1"/>
    </source>
</evidence>
<accession>A0A8H7BZC3</accession>
<dbReference type="SMART" id="SM01267">
    <property type="entry name" value="LAG1_DNAbind"/>
    <property type="match status" value="1"/>
</dbReference>
<feature type="compositionally biased region" description="Polar residues" evidence="7">
    <location>
        <begin position="379"/>
        <end position="396"/>
    </location>
</feature>
<dbReference type="Gene3D" id="2.80.10.50">
    <property type="match status" value="1"/>
</dbReference>
<dbReference type="GO" id="GO:0001228">
    <property type="term" value="F:DNA-binding transcription activator activity, RNA polymerase II-specific"/>
    <property type="evidence" value="ECO:0007669"/>
    <property type="project" value="InterPro"/>
</dbReference>
<keyword evidence="6" id="KW-0539">Nucleus</keyword>
<evidence type="ECO:0000256" key="2">
    <source>
        <dbReference type="ARBA" id="ARBA00009704"/>
    </source>
</evidence>
<feature type="domain" description="RBP-J/Cbf11/Cbf12 DNA binding" evidence="8">
    <location>
        <begin position="497"/>
        <end position="654"/>
    </location>
</feature>
<dbReference type="GO" id="GO:0000978">
    <property type="term" value="F:RNA polymerase II cis-regulatory region sequence-specific DNA binding"/>
    <property type="evidence" value="ECO:0007669"/>
    <property type="project" value="InterPro"/>
</dbReference>
<feature type="compositionally biased region" description="Low complexity" evidence="7">
    <location>
        <begin position="397"/>
        <end position="410"/>
    </location>
</feature>
<evidence type="ECO:0000256" key="3">
    <source>
        <dbReference type="ARBA" id="ARBA00023015"/>
    </source>
</evidence>
<feature type="region of interest" description="Disordered" evidence="7">
    <location>
        <begin position="59"/>
        <end position="81"/>
    </location>
</feature>
<dbReference type="EMBL" id="JABAYA010000003">
    <property type="protein sequence ID" value="KAF7732340.1"/>
    <property type="molecule type" value="Genomic_DNA"/>
</dbReference>
<protein>
    <submittedName>
        <fullName evidence="10">Uncharacterized protein</fullName>
    </submittedName>
</protein>